<feature type="region of interest" description="Disordered" evidence="1">
    <location>
        <begin position="387"/>
        <end position="516"/>
    </location>
</feature>
<feature type="compositionally biased region" description="Basic and acidic residues" evidence="1">
    <location>
        <begin position="59"/>
        <end position="75"/>
    </location>
</feature>
<dbReference type="AlphaFoldDB" id="A0ABD3MGI5"/>
<feature type="compositionally biased region" description="Polar residues" evidence="1">
    <location>
        <begin position="461"/>
        <end position="474"/>
    </location>
</feature>
<dbReference type="Proteomes" id="UP001530293">
    <property type="component" value="Unassembled WGS sequence"/>
</dbReference>
<feature type="compositionally biased region" description="Low complexity" evidence="1">
    <location>
        <begin position="25"/>
        <end position="41"/>
    </location>
</feature>
<evidence type="ECO:0000313" key="3">
    <source>
        <dbReference type="Proteomes" id="UP001530293"/>
    </source>
</evidence>
<organism evidence="2 3">
    <name type="scientific">Discostella pseudostelligera</name>
    <dbReference type="NCBI Taxonomy" id="259834"/>
    <lineage>
        <taxon>Eukaryota</taxon>
        <taxon>Sar</taxon>
        <taxon>Stramenopiles</taxon>
        <taxon>Ochrophyta</taxon>
        <taxon>Bacillariophyta</taxon>
        <taxon>Coscinodiscophyceae</taxon>
        <taxon>Thalassiosirophycidae</taxon>
        <taxon>Stephanodiscales</taxon>
        <taxon>Stephanodiscaceae</taxon>
        <taxon>Discostella</taxon>
    </lineage>
</organism>
<reference evidence="2 3" key="1">
    <citation type="submission" date="2024-10" db="EMBL/GenBank/DDBJ databases">
        <title>Updated reference genomes for cyclostephanoid diatoms.</title>
        <authorList>
            <person name="Roberts W.R."/>
            <person name="Alverson A.J."/>
        </authorList>
    </citation>
    <scope>NUCLEOTIDE SEQUENCE [LARGE SCALE GENOMIC DNA]</scope>
    <source>
        <strain evidence="2 3">AJA232-27</strain>
    </source>
</reference>
<evidence type="ECO:0000256" key="1">
    <source>
        <dbReference type="SAM" id="MobiDB-lite"/>
    </source>
</evidence>
<name>A0ABD3MGI5_9STRA</name>
<sequence length="633" mass="68609">MIALPVELPKLIHESNGTECGKNDASSASTTTSISQHATSSKVRPVSKLSSRHRRKRRGTPENEDRSAKRNKERIPIPAFTSIPSKYYDLGAGRDEGECAPSEPCESASSEPLIATTPSVCRADTDPCLASADASTVKEACMDNGPIKQPDVGHTGEQIHDAPELSSTTLPSRNEGLICAKFPSDVDQSNESLQIRKPRALSSSSFAVSRSAEEGVMSARSNPSGTLIDAAISSTLAPSESDNMQSFARLIGNISGNTSISLTSVAVSESNSDMKSSAKAASSALAASPTPLSRDCFRTGMEHRDDRTTSDVLVHCPSEQPSSVNGDRKFAELLKEKEVEVEMSRPEVSIHPNNSLFDELTSFVYEESSSSLVETQALRVIDLCSNDDKDNMSKETNEKQSRSRHFDSMGTGESDSIGIVRDSHGDQRAVGDMSSSATAVKKEKLNKSGNAKAQGKRKTGVNASSKENVKNTEVGTVIEKSSTRRRNETRERTRTKSRGDAAKKNQSKSSDGKKKLCSACSNCDCADVKSHKLPTLSGSDARQEQTLINRLQRLEREIAWKEGQRHDVARALKKHQLKMLKKWGDLNSVAQKPRFLADVEMSDEVVGTCPIIGSEETKCAKTRVFGKQKSKLP</sequence>
<proteinExistence type="predicted"/>
<feature type="compositionally biased region" description="Basic and acidic residues" evidence="1">
    <location>
        <begin position="481"/>
        <end position="503"/>
    </location>
</feature>
<comment type="caution">
    <text evidence="2">The sequence shown here is derived from an EMBL/GenBank/DDBJ whole genome shotgun (WGS) entry which is preliminary data.</text>
</comment>
<dbReference type="EMBL" id="JALLBG020000130">
    <property type="protein sequence ID" value="KAL3762883.1"/>
    <property type="molecule type" value="Genomic_DNA"/>
</dbReference>
<protein>
    <submittedName>
        <fullName evidence="2">Uncharacterized protein</fullName>
    </submittedName>
</protein>
<feature type="compositionally biased region" description="Basic and acidic residues" evidence="1">
    <location>
        <begin position="387"/>
        <end position="407"/>
    </location>
</feature>
<feature type="region of interest" description="Disordered" evidence="1">
    <location>
        <begin position="13"/>
        <end position="111"/>
    </location>
</feature>
<evidence type="ECO:0000313" key="2">
    <source>
        <dbReference type="EMBL" id="KAL3762883.1"/>
    </source>
</evidence>
<feature type="compositionally biased region" description="Low complexity" evidence="1">
    <location>
        <begin position="99"/>
        <end position="111"/>
    </location>
</feature>
<gene>
    <name evidence="2" type="ORF">ACHAWU_001030</name>
</gene>
<accession>A0ABD3MGI5</accession>
<keyword evidence="3" id="KW-1185">Reference proteome</keyword>